<sequence length="386" mass="44113">MDFKKLKYLLRFAYNKIGLNTAKDGTFVFSVHKALRQIFFLIRNPHSLFFRKKQSNIAIIVRGGIGDHIIASRCIRDLFALIGPQKFDLYCGRVFCGKWIFGENPLVTGIFDERQIKSTALAYDITVDISQFARVYLRNPTTAPEQWKNLYRISEKHYADFKLEIDNFPFLDSHEAEKLLIHGIKRYNSPHYFLGLPYGGHRHEIPSTPSNYFTESNFPYITIHNGFDKTLATPTASSTKTYPYYEQVVHLLKANHPDIKIVQLGVSESSTPIAGVDYSLLDKTTLNESAHIISNALLHIDNEGGLVHIASCFEKTSCVAFGPTSYGFFSYPENINIRPEFCGNCWWYTTDWVTKCPRGFSSPKCLESIPPRIIFEGISKYLKSIQ</sequence>
<organism evidence="1 2">
    <name type="scientific">Azospira inquinata</name>
    <dbReference type="NCBI Taxonomy" id="2785627"/>
    <lineage>
        <taxon>Bacteria</taxon>
        <taxon>Pseudomonadati</taxon>
        <taxon>Pseudomonadota</taxon>
        <taxon>Betaproteobacteria</taxon>
        <taxon>Rhodocyclales</taxon>
        <taxon>Rhodocyclaceae</taxon>
        <taxon>Azospira</taxon>
    </lineage>
</organism>
<evidence type="ECO:0008006" key="3">
    <source>
        <dbReference type="Google" id="ProtNLM"/>
    </source>
</evidence>
<name>A0A975SKE3_9RHOO</name>
<protein>
    <recommendedName>
        <fullName evidence="3">ADP-heptose:LPS heptosyltransferase</fullName>
    </recommendedName>
</protein>
<gene>
    <name evidence="1" type="ORF">Azoinq_08600</name>
</gene>
<dbReference type="GO" id="GO:0016757">
    <property type="term" value="F:glycosyltransferase activity"/>
    <property type="evidence" value="ECO:0007669"/>
    <property type="project" value="InterPro"/>
</dbReference>
<keyword evidence="2" id="KW-1185">Reference proteome</keyword>
<dbReference type="AlphaFoldDB" id="A0A975SKE3"/>
<dbReference type="EMBL" id="CP064782">
    <property type="protein sequence ID" value="QWT47935.1"/>
    <property type="molecule type" value="Genomic_DNA"/>
</dbReference>
<dbReference type="Proteomes" id="UP000683428">
    <property type="component" value="Chromosome"/>
</dbReference>
<evidence type="ECO:0000313" key="1">
    <source>
        <dbReference type="EMBL" id="QWT47935.1"/>
    </source>
</evidence>
<dbReference type="KEGG" id="aiq:Azoinq_08600"/>
<dbReference type="InterPro" id="IPR002201">
    <property type="entry name" value="Glyco_trans_9"/>
</dbReference>
<evidence type="ECO:0000313" key="2">
    <source>
        <dbReference type="Proteomes" id="UP000683428"/>
    </source>
</evidence>
<dbReference type="Pfam" id="PF01075">
    <property type="entry name" value="Glyco_transf_9"/>
    <property type="match status" value="1"/>
</dbReference>
<proteinExistence type="predicted"/>
<dbReference type="RefSeq" id="WP_216129990.1">
    <property type="nucleotide sequence ID" value="NZ_CP064782.1"/>
</dbReference>
<reference evidence="1" key="1">
    <citation type="submission" date="2020-11" db="EMBL/GenBank/DDBJ databases">
        <title>Azospira inquinata sp. nov.</title>
        <authorList>
            <person name="Moe W.M."/>
            <person name="Mikes M.C."/>
        </authorList>
    </citation>
    <scope>NUCLEOTIDE SEQUENCE</scope>
    <source>
        <strain evidence="1">Azo-3</strain>
    </source>
</reference>
<accession>A0A975SKE3</accession>